<name>A0A3D3R646_9PLAN</name>
<evidence type="ECO:0000313" key="1">
    <source>
        <dbReference type="EMBL" id="HCO24331.1"/>
    </source>
</evidence>
<dbReference type="PANTHER" id="PTHR34801:SF6">
    <property type="entry name" value="SLL1620 PROTEIN"/>
    <property type="match status" value="1"/>
</dbReference>
<comment type="caution">
    <text evidence="1">The sequence shown here is derived from an EMBL/GenBank/DDBJ whole genome shotgun (WGS) entry which is preliminary data.</text>
</comment>
<accession>A0A3D3R646</accession>
<dbReference type="InterPro" id="IPR010865">
    <property type="entry name" value="DUF1499"/>
</dbReference>
<proteinExistence type="predicted"/>
<dbReference type="AlphaFoldDB" id="A0A3D3R646"/>
<evidence type="ECO:0000313" key="2">
    <source>
        <dbReference type="Proteomes" id="UP000263642"/>
    </source>
</evidence>
<dbReference type="Proteomes" id="UP000263642">
    <property type="component" value="Unassembled WGS sequence"/>
</dbReference>
<gene>
    <name evidence="1" type="ORF">DIT97_15310</name>
</gene>
<reference evidence="1 2" key="1">
    <citation type="journal article" date="2018" name="Nat. Biotechnol.">
        <title>A standardized bacterial taxonomy based on genome phylogeny substantially revises the tree of life.</title>
        <authorList>
            <person name="Parks D.H."/>
            <person name="Chuvochina M."/>
            <person name="Waite D.W."/>
            <person name="Rinke C."/>
            <person name="Skarshewski A."/>
            <person name="Chaumeil P.A."/>
            <person name="Hugenholtz P."/>
        </authorList>
    </citation>
    <scope>NUCLEOTIDE SEQUENCE [LARGE SCALE GENOMIC DNA]</scope>
    <source>
        <strain evidence="1">UBA9375</strain>
    </source>
</reference>
<dbReference type="Pfam" id="PF07386">
    <property type="entry name" value="DUF1499"/>
    <property type="match status" value="1"/>
</dbReference>
<protein>
    <submittedName>
        <fullName evidence="1">DUF1499 domain-containing protein</fullName>
    </submittedName>
</protein>
<dbReference type="PIRSF" id="PIRSF026426">
    <property type="entry name" value="DUF1499"/>
    <property type="match status" value="1"/>
</dbReference>
<dbReference type="PANTHER" id="PTHR34801">
    <property type="entry name" value="EXPRESSED PROTEIN"/>
    <property type="match status" value="1"/>
</dbReference>
<dbReference type="EMBL" id="DQAY01000089">
    <property type="protein sequence ID" value="HCO24331.1"/>
    <property type="molecule type" value="Genomic_DNA"/>
</dbReference>
<sequence length="157" mass="17824">MLIFWCVSFLLAAYLLILGVNWVSKPVNQPGAVEGRLAPCPDSPNCVCSQDQSELHQIAPLHFTGTVAEARQRLLDVLKQQQGCLIVTQEGDYLRAEFRSFLFRFVDDVEFLFDSRQNVIQVRSASRIGHSDLGVNRKRIETIRSIFSREDHSTSDQ</sequence>
<organism evidence="1 2">
    <name type="scientific">Gimesia maris</name>
    <dbReference type="NCBI Taxonomy" id="122"/>
    <lineage>
        <taxon>Bacteria</taxon>
        <taxon>Pseudomonadati</taxon>
        <taxon>Planctomycetota</taxon>
        <taxon>Planctomycetia</taxon>
        <taxon>Planctomycetales</taxon>
        <taxon>Planctomycetaceae</taxon>
        <taxon>Gimesia</taxon>
    </lineage>
</organism>